<accession>A0A8H7EUK4</accession>
<dbReference type="GO" id="GO:0006780">
    <property type="term" value="P:uroporphyrinogen III biosynthetic process"/>
    <property type="evidence" value="ECO:0007669"/>
    <property type="project" value="InterPro"/>
</dbReference>
<dbReference type="AlphaFoldDB" id="A0A8H7EUK4"/>
<dbReference type="InterPro" id="IPR036108">
    <property type="entry name" value="4pyrrol_syn_uPrphyn_synt_sf"/>
</dbReference>
<dbReference type="InterPro" id="IPR039793">
    <property type="entry name" value="UROS/Hem4"/>
</dbReference>
<protein>
    <recommendedName>
        <fullName evidence="1">Tetrapyrrole biosynthesis uroporphyrinogen III synthase domain-containing protein</fullName>
    </recommendedName>
</protein>
<dbReference type="Pfam" id="PF02602">
    <property type="entry name" value="HEM4"/>
    <property type="match status" value="1"/>
</dbReference>
<sequence length="265" mass="29740">MTRRVWVFKAKNEPHDEYENELLKHGYHPEFIPVLDHHCASVPELRTILESGPSGGQGIIGVIVTSQRAVETLAKASEHMVGKERWNSVTAYVVGPTTADSLKQLHLFGNMVVADKATALCDQMTSHLLSHQQDHDHDRHGSLLFLAGDKRRDTIPHWLTEAKIPFQEIRTYATCAHPLLKEQMEKICSEISSQDWTVYFSPSGVNYLRQTDTLLADKLFRTQRAAIGPTTADHLVSLGWPVDAMASRPNEVHLVSAMVEKDTTK</sequence>
<dbReference type="EMBL" id="JABAYA010000040">
    <property type="protein sequence ID" value="KAF7728256.1"/>
    <property type="molecule type" value="Genomic_DNA"/>
</dbReference>
<name>A0A8H7EUK4_9FUNG</name>
<evidence type="ECO:0000259" key="1">
    <source>
        <dbReference type="Pfam" id="PF02602"/>
    </source>
</evidence>
<gene>
    <name evidence="2" type="ORF">EC973_006430</name>
</gene>
<dbReference type="GO" id="GO:0006782">
    <property type="term" value="P:protoporphyrinogen IX biosynthetic process"/>
    <property type="evidence" value="ECO:0007669"/>
    <property type="project" value="UniProtKB-UniPathway"/>
</dbReference>
<keyword evidence="3" id="KW-1185">Reference proteome</keyword>
<feature type="domain" description="Tetrapyrrole biosynthesis uroporphyrinogen III synthase" evidence="1">
    <location>
        <begin position="16"/>
        <end position="255"/>
    </location>
</feature>
<dbReference type="CDD" id="cd06578">
    <property type="entry name" value="HemD"/>
    <property type="match status" value="1"/>
</dbReference>
<dbReference type="UniPathway" id="UPA00251">
    <property type="reaction ID" value="UER00320"/>
</dbReference>
<dbReference type="PANTHER" id="PTHR12390">
    <property type="entry name" value="UROPORPHYRINOGEN III SYNTHASE"/>
    <property type="match status" value="1"/>
</dbReference>
<evidence type="ECO:0000313" key="3">
    <source>
        <dbReference type="Proteomes" id="UP000605846"/>
    </source>
</evidence>
<comment type="caution">
    <text evidence="2">The sequence shown here is derived from an EMBL/GenBank/DDBJ whole genome shotgun (WGS) entry which is preliminary data.</text>
</comment>
<reference evidence="2" key="1">
    <citation type="submission" date="2020-01" db="EMBL/GenBank/DDBJ databases">
        <title>Genome Sequencing of Three Apophysomyces-Like Fungal Strains Confirms a Novel Fungal Genus in the Mucoromycota with divergent Burkholderia-like Endosymbiotic Bacteria.</title>
        <authorList>
            <person name="Stajich J.E."/>
            <person name="Macias A.M."/>
            <person name="Carter-House D."/>
            <person name="Lovett B."/>
            <person name="Kasson L.R."/>
            <person name="Berry K."/>
            <person name="Grigoriev I."/>
            <person name="Chang Y."/>
            <person name="Spatafora J."/>
            <person name="Kasson M.T."/>
        </authorList>
    </citation>
    <scope>NUCLEOTIDE SEQUENCE</scope>
    <source>
        <strain evidence="2">NRRL A-21654</strain>
    </source>
</reference>
<proteinExistence type="predicted"/>
<dbReference type="OrthoDB" id="5595751at2759"/>
<dbReference type="Gene3D" id="3.40.50.10090">
    <property type="match status" value="2"/>
</dbReference>
<dbReference type="GO" id="GO:0005829">
    <property type="term" value="C:cytosol"/>
    <property type="evidence" value="ECO:0007669"/>
    <property type="project" value="TreeGrafter"/>
</dbReference>
<dbReference type="InterPro" id="IPR003754">
    <property type="entry name" value="4pyrrol_synth_uPrphyn_synth"/>
</dbReference>
<dbReference type="GO" id="GO:0004852">
    <property type="term" value="F:uroporphyrinogen-III synthase activity"/>
    <property type="evidence" value="ECO:0007669"/>
    <property type="project" value="InterPro"/>
</dbReference>
<organism evidence="2 3">
    <name type="scientific">Apophysomyces ossiformis</name>
    <dbReference type="NCBI Taxonomy" id="679940"/>
    <lineage>
        <taxon>Eukaryota</taxon>
        <taxon>Fungi</taxon>
        <taxon>Fungi incertae sedis</taxon>
        <taxon>Mucoromycota</taxon>
        <taxon>Mucoromycotina</taxon>
        <taxon>Mucoromycetes</taxon>
        <taxon>Mucorales</taxon>
        <taxon>Mucorineae</taxon>
        <taxon>Mucoraceae</taxon>
        <taxon>Apophysomyces</taxon>
    </lineage>
</organism>
<evidence type="ECO:0000313" key="2">
    <source>
        <dbReference type="EMBL" id="KAF7728256.1"/>
    </source>
</evidence>
<dbReference type="PANTHER" id="PTHR12390:SF0">
    <property type="entry name" value="UROPORPHYRINOGEN-III SYNTHASE"/>
    <property type="match status" value="1"/>
</dbReference>
<dbReference type="SUPFAM" id="SSF69618">
    <property type="entry name" value="HemD-like"/>
    <property type="match status" value="1"/>
</dbReference>
<dbReference type="Proteomes" id="UP000605846">
    <property type="component" value="Unassembled WGS sequence"/>
</dbReference>